<evidence type="ECO:0000259" key="4">
    <source>
        <dbReference type="PROSITE" id="PS50013"/>
    </source>
</evidence>
<keyword evidence="2" id="KW-0539">Nucleus</keyword>
<dbReference type="InterPro" id="IPR016197">
    <property type="entry name" value="Chromo-like_dom_sf"/>
</dbReference>
<feature type="domain" description="Chromo" evidence="4">
    <location>
        <begin position="23"/>
        <end position="81"/>
    </location>
</feature>
<feature type="domain" description="Chromo" evidence="4">
    <location>
        <begin position="199"/>
        <end position="257"/>
    </location>
</feature>
<dbReference type="PROSITE" id="PS50013">
    <property type="entry name" value="CHROMO_2"/>
    <property type="match status" value="2"/>
</dbReference>
<dbReference type="SMART" id="SM00298">
    <property type="entry name" value="CHROMO"/>
    <property type="match status" value="2"/>
</dbReference>
<comment type="caution">
    <text evidence="5">The sequence shown here is derived from an EMBL/GenBank/DDBJ whole genome shotgun (WGS) entry which is preliminary data.</text>
</comment>
<dbReference type="CDD" id="cd00024">
    <property type="entry name" value="CD_CSD"/>
    <property type="match status" value="1"/>
</dbReference>
<evidence type="ECO:0000313" key="5">
    <source>
        <dbReference type="EMBL" id="KAG9510435.1"/>
    </source>
</evidence>
<dbReference type="SMART" id="SM00300">
    <property type="entry name" value="ChSh"/>
    <property type="match status" value="1"/>
</dbReference>
<dbReference type="PANTHER" id="PTHR22812">
    <property type="entry name" value="CHROMOBOX PROTEIN"/>
    <property type="match status" value="1"/>
</dbReference>
<dbReference type="EMBL" id="JAIFTH010000147">
    <property type="protein sequence ID" value="KAG9510435.1"/>
    <property type="molecule type" value="Genomic_DNA"/>
</dbReference>
<evidence type="ECO:0000256" key="3">
    <source>
        <dbReference type="SAM" id="MobiDB-lite"/>
    </source>
</evidence>
<feature type="region of interest" description="Disordered" evidence="3">
    <location>
        <begin position="1"/>
        <end position="22"/>
    </location>
</feature>
<dbReference type="CDD" id="cd00034">
    <property type="entry name" value="CSD"/>
    <property type="match status" value="1"/>
</dbReference>
<keyword evidence="6" id="KW-1185">Reference proteome</keyword>
<proteinExistence type="predicted"/>
<dbReference type="InterPro" id="IPR017984">
    <property type="entry name" value="Chromo_dom_subgr"/>
</dbReference>
<dbReference type="InterPro" id="IPR000953">
    <property type="entry name" value="Chromo/chromo_shadow_dom"/>
</dbReference>
<feature type="non-terminal residue" evidence="5">
    <location>
        <position position="272"/>
    </location>
</feature>
<dbReference type="Proteomes" id="UP000825002">
    <property type="component" value="Unassembled WGS sequence"/>
</dbReference>
<sequence>MSDIEDSPERSDHEEEQPEAEEYVVEAVRDKKKIKGVTHYLLKWKGYPEEENTWEPHENLDCDELIETFEREWNKKQKAKKQEALSNKKVRPAAKKAAPVKSSKSKRDDSSGDEDDKPTKTGGDNSPSEGKKKSFLDYDDMDDDDDINITPAPKKLKTNEKSNNNSKKIESSEGESDSENVERRTNKSPTAGGGDNYNYVPEKIIGATENQGELMFLIKWKDINKADLINAKIARVACPQIVISFFEERLTWHTDAAADASPEAAVDASAAS</sequence>
<evidence type="ECO:0000313" key="6">
    <source>
        <dbReference type="Proteomes" id="UP000825002"/>
    </source>
</evidence>
<evidence type="ECO:0000256" key="2">
    <source>
        <dbReference type="ARBA" id="ARBA00023242"/>
    </source>
</evidence>
<protein>
    <submittedName>
        <fullName evidence="5">Heterochromatin protein 1</fullName>
    </submittedName>
</protein>
<dbReference type="PROSITE" id="PS00598">
    <property type="entry name" value="CHROMO_1"/>
    <property type="match status" value="1"/>
</dbReference>
<dbReference type="PRINTS" id="PR00504">
    <property type="entry name" value="CHROMODOMAIN"/>
</dbReference>
<gene>
    <name evidence="5" type="primary">HP1A</name>
    <name evidence="5" type="ORF">GZH46_01026</name>
</gene>
<organism evidence="5 6">
    <name type="scientific">Fragariocoptes setiger</name>
    <dbReference type="NCBI Taxonomy" id="1670756"/>
    <lineage>
        <taxon>Eukaryota</taxon>
        <taxon>Metazoa</taxon>
        <taxon>Ecdysozoa</taxon>
        <taxon>Arthropoda</taxon>
        <taxon>Chelicerata</taxon>
        <taxon>Arachnida</taxon>
        <taxon>Acari</taxon>
        <taxon>Acariformes</taxon>
        <taxon>Trombidiformes</taxon>
        <taxon>Prostigmata</taxon>
        <taxon>Eupodina</taxon>
        <taxon>Eriophyoidea</taxon>
        <taxon>Phytoptidae</taxon>
        <taxon>Fragariocoptes</taxon>
    </lineage>
</organism>
<feature type="compositionally biased region" description="Acidic residues" evidence="3">
    <location>
        <begin position="137"/>
        <end position="147"/>
    </location>
</feature>
<feature type="compositionally biased region" description="Basic and acidic residues" evidence="3">
    <location>
        <begin position="74"/>
        <end position="83"/>
    </location>
</feature>
<dbReference type="InterPro" id="IPR008251">
    <property type="entry name" value="Chromo_shadow_dom"/>
</dbReference>
<dbReference type="Pfam" id="PF01393">
    <property type="entry name" value="Chromo_shadow"/>
    <property type="match status" value="1"/>
</dbReference>
<accession>A0ABQ7SB13</accession>
<dbReference type="SUPFAM" id="SSF54160">
    <property type="entry name" value="Chromo domain-like"/>
    <property type="match status" value="2"/>
</dbReference>
<dbReference type="InterPro" id="IPR023780">
    <property type="entry name" value="Chromo_domain"/>
</dbReference>
<feature type="region of interest" description="Disordered" evidence="3">
    <location>
        <begin position="74"/>
        <end position="198"/>
    </location>
</feature>
<comment type="subcellular location">
    <subcellularLocation>
        <location evidence="1">Nucleus</location>
    </subcellularLocation>
</comment>
<evidence type="ECO:0000256" key="1">
    <source>
        <dbReference type="ARBA" id="ARBA00004123"/>
    </source>
</evidence>
<dbReference type="InterPro" id="IPR051219">
    <property type="entry name" value="Heterochromatin_chromo-domain"/>
</dbReference>
<name>A0ABQ7SB13_9ACAR</name>
<reference evidence="5 6" key="1">
    <citation type="submission" date="2020-10" db="EMBL/GenBank/DDBJ databases">
        <authorList>
            <person name="Klimov P.B."/>
            <person name="Dyachkov S.M."/>
            <person name="Chetverikov P.E."/>
        </authorList>
    </citation>
    <scope>NUCLEOTIDE SEQUENCE [LARGE SCALE GENOMIC DNA]</scope>
    <source>
        <strain evidence="5">BMOC 18-1129-001#AD2665</strain>
        <tissue evidence="5">Entire mites</tissue>
    </source>
</reference>
<dbReference type="Gene3D" id="2.40.50.40">
    <property type="match status" value="2"/>
</dbReference>
<dbReference type="InterPro" id="IPR023779">
    <property type="entry name" value="Chromodomain_CS"/>
</dbReference>
<dbReference type="Pfam" id="PF00385">
    <property type="entry name" value="Chromo"/>
    <property type="match status" value="1"/>
</dbReference>